<dbReference type="AlphaFoldDB" id="A0A225VX72"/>
<organism evidence="2 3">
    <name type="scientific">Phytophthora megakarya</name>
    <dbReference type="NCBI Taxonomy" id="4795"/>
    <lineage>
        <taxon>Eukaryota</taxon>
        <taxon>Sar</taxon>
        <taxon>Stramenopiles</taxon>
        <taxon>Oomycota</taxon>
        <taxon>Peronosporomycetes</taxon>
        <taxon>Peronosporales</taxon>
        <taxon>Peronosporaceae</taxon>
        <taxon>Phytophthora</taxon>
    </lineage>
</organism>
<dbReference type="Proteomes" id="UP000198211">
    <property type="component" value="Unassembled WGS sequence"/>
</dbReference>
<name>A0A225VX72_9STRA</name>
<dbReference type="EMBL" id="NBNE01002577">
    <property type="protein sequence ID" value="OWZ10046.1"/>
    <property type="molecule type" value="Genomic_DNA"/>
</dbReference>
<feature type="region of interest" description="Disordered" evidence="1">
    <location>
        <begin position="119"/>
        <end position="153"/>
    </location>
</feature>
<reference evidence="3" key="1">
    <citation type="submission" date="2017-03" db="EMBL/GenBank/DDBJ databases">
        <title>Phytopthora megakarya and P. palmivora, two closely related causual agents of cacao black pod achieved similar genome size and gene model numbers by different mechanisms.</title>
        <authorList>
            <person name="Ali S."/>
            <person name="Shao J."/>
            <person name="Larry D.J."/>
            <person name="Kronmiller B."/>
            <person name="Shen D."/>
            <person name="Strem M.D."/>
            <person name="Melnick R.L."/>
            <person name="Guiltinan M.J."/>
            <person name="Tyler B.M."/>
            <person name="Meinhardt L.W."/>
            <person name="Bailey B.A."/>
        </authorList>
    </citation>
    <scope>NUCLEOTIDE SEQUENCE [LARGE SCALE GENOMIC DNA]</scope>
    <source>
        <strain evidence="3">zdho120</strain>
    </source>
</reference>
<keyword evidence="3" id="KW-1185">Reference proteome</keyword>
<accession>A0A225VX72</accession>
<evidence type="ECO:0000256" key="1">
    <source>
        <dbReference type="SAM" id="MobiDB-lite"/>
    </source>
</evidence>
<sequence length="196" mass="22587">MCWFVRRHPRRFALLSSIKTCYRRVTGRACFQTQDLCDDCLDVTDEQLEHGAARGIVLAVDELKDISIEDSFEPLKTLVKQIRVCVDNYIVLIDDHLRTEYWHNLRGDVVTTRARLSRVQQLRTPSDAAKPAPRSSTNRKRRRPERTDESTNPRKITTLLCGLRPYQLLACAKYNESLMSTAICAHVPRSKPLSFL</sequence>
<gene>
    <name evidence="2" type="ORF">PHMEG_00017159</name>
</gene>
<comment type="caution">
    <text evidence="2">The sequence shown here is derived from an EMBL/GenBank/DDBJ whole genome shotgun (WGS) entry which is preliminary data.</text>
</comment>
<evidence type="ECO:0000313" key="3">
    <source>
        <dbReference type="Proteomes" id="UP000198211"/>
    </source>
</evidence>
<proteinExistence type="predicted"/>
<evidence type="ECO:0000313" key="2">
    <source>
        <dbReference type="EMBL" id="OWZ10046.1"/>
    </source>
</evidence>
<protein>
    <submittedName>
        <fullName evidence="2">Uncharacterized protein</fullName>
    </submittedName>
</protein>